<evidence type="ECO:0000256" key="1">
    <source>
        <dbReference type="SAM" id="MobiDB-lite"/>
    </source>
</evidence>
<feature type="region of interest" description="Disordered" evidence="1">
    <location>
        <begin position="217"/>
        <end position="477"/>
    </location>
</feature>
<gene>
    <name evidence="2" type="ORF">OE88DRAFT_1651445</name>
</gene>
<dbReference type="EMBL" id="ML213503">
    <property type="protein sequence ID" value="TFK57617.1"/>
    <property type="molecule type" value="Genomic_DNA"/>
</dbReference>
<accession>A0A5C3NL48</accession>
<feature type="compositionally biased region" description="Basic and acidic residues" evidence="1">
    <location>
        <begin position="388"/>
        <end position="399"/>
    </location>
</feature>
<keyword evidence="3" id="KW-1185">Reference proteome</keyword>
<evidence type="ECO:0000313" key="2">
    <source>
        <dbReference type="EMBL" id="TFK57617.1"/>
    </source>
</evidence>
<organism evidence="2 3">
    <name type="scientific">Heliocybe sulcata</name>
    <dbReference type="NCBI Taxonomy" id="5364"/>
    <lineage>
        <taxon>Eukaryota</taxon>
        <taxon>Fungi</taxon>
        <taxon>Dikarya</taxon>
        <taxon>Basidiomycota</taxon>
        <taxon>Agaricomycotina</taxon>
        <taxon>Agaricomycetes</taxon>
        <taxon>Gloeophyllales</taxon>
        <taxon>Gloeophyllaceae</taxon>
        <taxon>Heliocybe</taxon>
    </lineage>
</organism>
<dbReference type="AlphaFoldDB" id="A0A5C3NL48"/>
<dbReference type="OrthoDB" id="3249663at2759"/>
<feature type="compositionally biased region" description="Polar residues" evidence="1">
    <location>
        <begin position="324"/>
        <end position="343"/>
    </location>
</feature>
<proteinExistence type="predicted"/>
<feature type="region of interest" description="Disordered" evidence="1">
    <location>
        <begin position="37"/>
        <end position="72"/>
    </location>
</feature>
<dbReference type="Proteomes" id="UP000305948">
    <property type="component" value="Unassembled WGS sequence"/>
</dbReference>
<feature type="compositionally biased region" description="Basic and acidic residues" evidence="1">
    <location>
        <begin position="258"/>
        <end position="270"/>
    </location>
</feature>
<name>A0A5C3NL48_9AGAM</name>
<protein>
    <submittedName>
        <fullName evidence="2">Uncharacterized protein</fullName>
    </submittedName>
</protein>
<feature type="compositionally biased region" description="Polar residues" evidence="1">
    <location>
        <begin position="467"/>
        <end position="476"/>
    </location>
</feature>
<sequence length="530" mass="58486">MADYYYDNEPTPRNIASYVASRKRVANWVKSHATQPHTPSDYFYSPSQPPSRVPSFLSDSSGAVHGDDEYDNESIYSVPPKMVLKFDDGRADVVIEPSVEKKDLHARPSWVTRGRSVSASNVLPPKPTIGPTVRPTYLYDYGPPTPVLPEQIRILPPLQPNPHTQNTAANTNSAPRLNNLLNTFAEDNVVSYEKAQTIRPSSPKLGLSFSEPLSARFGYAPQSQPQTKDIENAAPQPQVSMRRKGASSDGNASALDRSQSRDRQYAERRQQPAPKSRPPATRTASHPAPPGVAFSHSAPARLQSTGAGESWYHARPPGRGDAPASTQRGRPSDVQPDTRQGLNPRNYRSKSLPPPPQPDVRANVRNPDVPPRSQSRASVRSRGYQEPQPERRLRARFEDDATGPRNEGPARYRARARHDSLTSDSETYHTGPGPGAGKRTQYRIANSTQMSPSLSTSSTQYSPALSRPSTSGSGSVTFKKPFLQRFFPVGKLFDTRKAGRGRDWEQDAVSREDMTTAARARLARRHTGRV</sequence>
<feature type="compositionally biased region" description="Low complexity" evidence="1">
    <location>
        <begin position="447"/>
        <end position="463"/>
    </location>
</feature>
<evidence type="ECO:0000313" key="3">
    <source>
        <dbReference type="Proteomes" id="UP000305948"/>
    </source>
</evidence>
<reference evidence="2 3" key="1">
    <citation type="journal article" date="2019" name="Nat. Ecol. Evol.">
        <title>Megaphylogeny resolves global patterns of mushroom evolution.</title>
        <authorList>
            <person name="Varga T."/>
            <person name="Krizsan K."/>
            <person name="Foldi C."/>
            <person name="Dima B."/>
            <person name="Sanchez-Garcia M."/>
            <person name="Sanchez-Ramirez S."/>
            <person name="Szollosi G.J."/>
            <person name="Szarkandi J.G."/>
            <person name="Papp V."/>
            <person name="Albert L."/>
            <person name="Andreopoulos W."/>
            <person name="Angelini C."/>
            <person name="Antonin V."/>
            <person name="Barry K.W."/>
            <person name="Bougher N.L."/>
            <person name="Buchanan P."/>
            <person name="Buyck B."/>
            <person name="Bense V."/>
            <person name="Catcheside P."/>
            <person name="Chovatia M."/>
            <person name="Cooper J."/>
            <person name="Damon W."/>
            <person name="Desjardin D."/>
            <person name="Finy P."/>
            <person name="Geml J."/>
            <person name="Haridas S."/>
            <person name="Hughes K."/>
            <person name="Justo A."/>
            <person name="Karasinski D."/>
            <person name="Kautmanova I."/>
            <person name="Kiss B."/>
            <person name="Kocsube S."/>
            <person name="Kotiranta H."/>
            <person name="LaButti K.M."/>
            <person name="Lechner B.E."/>
            <person name="Liimatainen K."/>
            <person name="Lipzen A."/>
            <person name="Lukacs Z."/>
            <person name="Mihaltcheva S."/>
            <person name="Morgado L.N."/>
            <person name="Niskanen T."/>
            <person name="Noordeloos M.E."/>
            <person name="Ohm R.A."/>
            <person name="Ortiz-Santana B."/>
            <person name="Ovrebo C."/>
            <person name="Racz N."/>
            <person name="Riley R."/>
            <person name="Savchenko A."/>
            <person name="Shiryaev A."/>
            <person name="Soop K."/>
            <person name="Spirin V."/>
            <person name="Szebenyi C."/>
            <person name="Tomsovsky M."/>
            <person name="Tulloss R.E."/>
            <person name="Uehling J."/>
            <person name="Grigoriev I.V."/>
            <person name="Vagvolgyi C."/>
            <person name="Papp T."/>
            <person name="Martin F.M."/>
            <person name="Miettinen O."/>
            <person name="Hibbett D.S."/>
            <person name="Nagy L.G."/>
        </authorList>
    </citation>
    <scope>NUCLEOTIDE SEQUENCE [LARGE SCALE GENOMIC DNA]</scope>
    <source>
        <strain evidence="2 3">OMC1185</strain>
    </source>
</reference>